<reference evidence="1" key="2">
    <citation type="submission" date="2025-09" db="UniProtKB">
        <authorList>
            <consortium name="Ensembl"/>
        </authorList>
    </citation>
    <scope>IDENTIFICATION</scope>
</reference>
<dbReference type="STRING" id="94237.ENSMMOP00000008504"/>
<name>A0A3Q3WI42_MOLML</name>
<accession>A0A3Q3WI42</accession>
<protein>
    <submittedName>
        <fullName evidence="1">Uncharacterized protein</fullName>
    </submittedName>
</protein>
<organism evidence="1 2">
    <name type="scientific">Mola mola</name>
    <name type="common">Ocean sunfish</name>
    <name type="synonym">Tetraodon mola</name>
    <dbReference type="NCBI Taxonomy" id="94237"/>
    <lineage>
        <taxon>Eukaryota</taxon>
        <taxon>Metazoa</taxon>
        <taxon>Chordata</taxon>
        <taxon>Craniata</taxon>
        <taxon>Vertebrata</taxon>
        <taxon>Euteleostomi</taxon>
        <taxon>Actinopterygii</taxon>
        <taxon>Neopterygii</taxon>
        <taxon>Teleostei</taxon>
        <taxon>Neoteleostei</taxon>
        <taxon>Acanthomorphata</taxon>
        <taxon>Eupercaria</taxon>
        <taxon>Tetraodontiformes</taxon>
        <taxon>Molidae</taxon>
        <taxon>Mola</taxon>
    </lineage>
</organism>
<reference evidence="1" key="1">
    <citation type="submission" date="2025-08" db="UniProtKB">
        <authorList>
            <consortium name="Ensembl"/>
        </authorList>
    </citation>
    <scope>IDENTIFICATION</scope>
</reference>
<dbReference type="Proteomes" id="UP000261620">
    <property type="component" value="Unplaced"/>
</dbReference>
<proteinExistence type="predicted"/>
<dbReference type="Ensembl" id="ENSMMOT00000008658.1">
    <property type="protein sequence ID" value="ENSMMOP00000008504.1"/>
    <property type="gene ID" value="ENSMMOG00000006579.1"/>
</dbReference>
<evidence type="ECO:0000313" key="2">
    <source>
        <dbReference type="Proteomes" id="UP000261620"/>
    </source>
</evidence>
<sequence length="93" mass="11343">MFLNWPWFDMHLNARKSLLNFNPFITISPDPKKEYNVQEYNRVQYNHNMNNILHSLLRFRHFPHYLIFLMEHFCHKMTKKSFKELVAAAPTCS</sequence>
<evidence type="ECO:0000313" key="1">
    <source>
        <dbReference type="Ensembl" id="ENSMMOP00000008504.1"/>
    </source>
</evidence>
<dbReference type="AlphaFoldDB" id="A0A3Q3WI42"/>
<keyword evidence="2" id="KW-1185">Reference proteome</keyword>